<sequence>MNTKTSVSFSPAPHSANSLRIRASPANGVSEPTAMSILRGAAPVQFKKCDAMLQSSFHPSSSFDPNVIPQKNGFVDTVVRCYNEHGALVIRPDDVWLSILNQFNFFVNGHAKEMRDLFVSHKGKKDLTVVWDGDGPPDFGYMSRAMTKLMEENIVDKDLRDWIIPDFSTTTVTDATVASITMMATMKEYFTFTFDLRCGIPRVTLEGTQEDWVNILSKLEKLKEYGVLTIAWYHLLHPIISMFVSAYDNPDAQTNLDFWQKVAHRTGGGSGPTFLSGWITAFCVFDEKGKWIGQPFKKGKAFKTMMIAGSVASLISSSEDTKLSVTGKNDTASPVVGWWMFLLVGENGKNASGET</sequence>
<dbReference type="OrthoDB" id="9978173at2759"/>
<gene>
    <name evidence="1" type="ORF">PILCRDRAFT_813903</name>
</gene>
<reference evidence="2" key="2">
    <citation type="submission" date="2015-01" db="EMBL/GenBank/DDBJ databases">
        <title>Evolutionary Origins and Diversification of the Mycorrhizal Mutualists.</title>
        <authorList>
            <consortium name="DOE Joint Genome Institute"/>
            <consortium name="Mycorrhizal Genomics Consortium"/>
            <person name="Kohler A."/>
            <person name="Kuo A."/>
            <person name="Nagy L.G."/>
            <person name="Floudas D."/>
            <person name="Copeland A."/>
            <person name="Barry K.W."/>
            <person name="Cichocki N."/>
            <person name="Veneault-Fourrey C."/>
            <person name="LaButti K."/>
            <person name="Lindquist E.A."/>
            <person name="Lipzen A."/>
            <person name="Lundell T."/>
            <person name="Morin E."/>
            <person name="Murat C."/>
            <person name="Riley R."/>
            <person name="Ohm R."/>
            <person name="Sun H."/>
            <person name="Tunlid A."/>
            <person name="Henrissat B."/>
            <person name="Grigoriev I.V."/>
            <person name="Hibbett D.S."/>
            <person name="Martin F."/>
        </authorList>
    </citation>
    <scope>NUCLEOTIDE SEQUENCE [LARGE SCALE GENOMIC DNA]</scope>
    <source>
        <strain evidence="2">F 1598</strain>
    </source>
</reference>
<dbReference type="STRING" id="765440.A0A0C3GAZ8"/>
<dbReference type="AlphaFoldDB" id="A0A0C3GAZ8"/>
<proteinExistence type="predicted"/>
<protein>
    <submittedName>
        <fullName evidence="1">Uncharacterized protein</fullName>
    </submittedName>
</protein>
<dbReference type="PANTHER" id="PTHR31252">
    <property type="entry name" value="DUF4419 DOMAIN-CONTAINING PROTEIN"/>
    <property type="match status" value="1"/>
</dbReference>
<dbReference type="InterPro" id="IPR025533">
    <property type="entry name" value="DUF4419"/>
</dbReference>
<dbReference type="InParanoid" id="A0A0C3GAZ8"/>
<dbReference type="HOGENOM" id="CLU_037155_2_0_1"/>
<organism evidence="1 2">
    <name type="scientific">Piloderma croceum (strain F 1598)</name>
    <dbReference type="NCBI Taxonomy" id="765440"/>
    <lineage>
        <taxon>Eukaryota</taxon>
        <taxon>Fungi</taxon>
        <taxon>Dikarya</taxon>
        <taxon>Basidiomycota</taxon>
        <taxon>Agaricomycotina</taxon>
        <taxon>Agaricomycetes</taxon>
        <taxon>Agaricomycetidae</taxon>
        <taxon>Atheliales</taxon>
        <taxon>Atheliaceae</taxon>
        <taxon>Piloderma</taxon>
    </lineage>
</organism>
<accession>A0A0C3GAZ8</accession>
<reference evidence="1 2" key="1">
    <citation type="submission" date="2014-04" db="EMBL/GenBank/DDBJ databases">
        <authorList>
            <consortium name="DOE Joint Genome Institute"/>
            <person name="Kuo A."/>
            <person name="Tarkka M."/>
            <person name="Buscot F."/>
            <person name="Kohler A."/>
            <person name="Nagy L.G."/>
            <person name="Floudas D."/>
            <person name="Copeland A."/>
            <person name="Barry K.W."/>
            <person name="Cichocki N."/>
            <person name="Veneault-Fourrey C."/>
            <person name="LaButti K."/>
            <person name="Lindquist E.A."/>
            <person name="Lipzen A."/>
            <person name="Lundell T."/>
            <person name="Morin E."/>
            <person name="Murat C."/>
            <person name="Sun H."/>
            <person name="Tunlid A."/>
            <person name="Henrissat B."/>
            <person name="Grigoriev I.V."/>
            <person name="Hibbett D.S."/>
            <person name="Martin F."/>
            <person name="Nordberg H.P."/>
            <person name="Cantor M.N."/>
            <person name="Hua S.X."/>
        </authorList>
    </citation>
    <scope>NUCLEOTIDE SEQUENCE [LARGE SCALE GENOMIC DNA]</scope>
    <source>
        <strain evidence="1 2">F 1598</strain>
    </source>
</reference>
<dbReference type="Pfam" id="PF14388">
    <property type="entry name" value="DUF4419"/>
    <property type="match status" value="1"/>
</dbReference>
<dbReference type="Proteomes" id="UP000054166">
    <property type="component" value="Unassembled WGS sequence"/>
</dbReference>
<evidence type="ECO:0000313" key="1">
    <source>
        <dbReference type="EMBL" id="KIM88904.1"/>
    </source>
</evidence>
<name>A0A0C3GAZ8_PILCF</name>
<dbReference type="PANTHER" id="PTHR31252:SF11">
    <property type="entry name" value="DUF4419 DOMAIN-CONTAINING PROTEIN"/>
    <property type="match status" value="1"/>
</dbReference>
<keyword evidence="2" id="KW-1185">Reference proteome</keyword>
<dbReference type="EMBL" id="KN832976">
    <property type="protein sequence ID" value="KIM88904.1"/>
    <property type="molecule type" value="Genomic_DNA"/>
</dbReference>
<evidence type="ECO:0000313" key="2">
    <source>
        <dbReference type="Proteomes" id="UP000054166"/>
    </source>
</evidence>